<evidence type="ECO:0000256" key="3">
    <source>
        <dbReference type="ARBA" id="ARBA00023125"/>
    </source>
</evidence>
<keyword evidence="3" id="KW-0238">DNA-binding</keyword>
<comment type="caution">
    <text evidence="7">The sequence shown here is derived from an EMBL/GenBank/DDBJ whole genome shotgun (WGS) entry which is preliminary data.</text>
</comment>
<reference evidence="7 8" key="1">
    <citation type="submission" date="2017-05" db="EMBL/GenBank/DDBJ databases">
        <authorList>
            <person name="Varghese N."/>
            <person name="Submissions S."/>
        </authorList>
    </citation>
    <scope>NUCLEOTIDE SEQUENCE [LARGE SCALE GENOMIC DNA]</scope>
    <source>
        <strain evidence="7 8">DSM 26001</strain>
    </source>
</reference>
<keyword evidence="8" id="KW-1185">Reference proteome</keyword>
<dbReference type="InterPro" id="IPR050090">
    <property type="entry name" value="Tyrosine_recombinase_XerCD"/>
</dbReference>
<gene>
    <name evidence="7" type="ORF">SAMN06295970_102170</name>
</gene>
<feature type="region of interest" description="Disordered" evidence="5">
    <location>
        <begin position="186"/>
        <end position="210"/>
    </location>
</feature>
<dbReference type="SUPFAM" id="SSF56349">
    <property type="entry name" value="DNA breaking-rejoining enzymes"/>
    <property type="match status" value="1"/>
</dbReference>
<dbReference type="Gene3D" id="1.10.443.10">
    <property type="entry name" value="Intergrase catalytic core"/>
    <property type="match status" value="1"/>
</dbReference>
<feature type="domain" description="Tyr recombinase" evidence="6">
    <location>
        <begin position="129"/>
        <end position="325"/>
    </location>
</feature>
<evidence type="ECO:0000259" key="6">
    <source>
        <dbReference type="PROSITE" id="PS51898"/>
    </source>
</evidence>
<feature type="compositionally biased region" description="Polar residues" evidence="5">
    <location>
        <begin position="189"/>
        <end position="206"/>
    </location>
</feature>
<dbReference type="InterPro" id="IPR011010">
    <property type="entry name" value="DNA_brk_join_enz"/>
</dbReference>
<name>A0ABY1PWF4_9BURK</name>
<evidence type="ECO:0000313" key="8">
    <source>
        <dbReference type="Proteomes" id="UP001158049"/>
    </source>
</evidence>
<evidence type="ECO:0000313" key="7">
    <source>
        <dbReference type="EMBL" id="SMP48589.1"/>
    </source>
</evidence>
<organism evidence="7 8">
    <name type="scientific">Noviherbaspirillum suwonense</name>
    <dbReference type="NCBI Taxonomy" id="1224511"/>
    <lineage>
        <taxon>Bacteria</taxon>
        <taxon>Pseudomonadati</taxon>
        <taxon>Pseudomonadota</taxon>
        <taxon>Betaproteobacteria</taxon>
        <taxon>Burkholderiales</taxon>
        <taxon>Oxalobacteraceae</taxon>
        <taxon>Noviherbaspirillum</taxon>
    </lineage>
</organism>
<sequence>MTPFKEFIASSEFVELGRRVPAFRDPGKAVQPLRPVTIQVYTLMFGKFHRWMRDHGKTLYTVNDDDILQFLNSRALDESGTGEQLKSTIRVKYVRMLERVFQHLEVAPNPAQSTAFQIYKTAGASGKDLDMVVMDTAQQQAFMQALPVANDTPAGWKRRRDRAMQALMLGAGLTVAEAMHAKTRDLGSVDNTGSLPVTVNPESSHSTTREHRTLLRPFAVPEVMQWLEERRKLDIPGQLLFPASLATGKPLDKATVYRQVKKTFARAGLEMPRQGGRTLRNTFAVRELESESVELVGELLGLERRSSTEYYLDAARKKARPQSLS</sequence>
<accession>A0ABY1PWF4</accession>
<dbReference type="PANTHER" id="PTHR30349:SF41">
    <property type="entry name" value="INTEGRASE_RECOMBINASE PROTEIN MJ0367-RELATED"/>
    <property type="match status" value="1"/>
</dbReference>
<evidence type="ECO:0000256" key="5">
    <source>
        <dbReference type="SAM" id="MobiDB-lite"/>
    </source>
</evidence>
<dbReference type="InterPro" id="IPR002104">
    <property type="entry name" value="Integrase_catalytic"/>
</dbReference>
<dbReference type="Proteomes" id="UP001158049">
    <property type="component" value="Unassembled WGS sequence"/>
</dbReference>
<evidence type="ECO:0000256" key="2">
    <source>
        <dbReference type="ARBA" id="ARBA00022908"/>
    </source>
</evidence>
<dbReference type="PROSITE" id="PS51898">
    <property type="entry name" value="TYR_RECOMBINASE"/>
    <property type="match status" value="1"/>
</dbReference>
<comment type="similarity">
    <text evidence="1">Belongs to the 'phage' integrase family.</text>
</comment>
<proteinExistence type="inferred from homology"/>
<evidence type="ECO:0000256" key="4">
    <source>
        <dbReference type="ARBA" id="ARBA00023172"/>
    </source>
</evidence>
<dbReference type="InterPro" id="IPR013762">
    <property type="entry name" value="Integrase-like_cat_sf"/>
</dbReference>
<protein>
    <submittedName>
        <fullName evidence="7">Site-specific recombinase XerD</fullName>
    </submittedName>
</protein>
<evidence type="ECO:0000256" key="1">
    <source>
        <dbReference type="ARBA" id="ARBA00008857"/>
    </source>
</evidence>
<dbReference type="PANTHER" id="PTHR30349">
    <property type="entry name" value="PHAGE INTEGRASE-RELATED"/>
    <property type="match status" value="1"/>
</dbReference>
<dbReference type="EMBL" id="FXUL01000002">
    <property type="protein sequence ID" value="SMP48589.1"/>
    <property type="molecule type" value="Genomic_DNA"/>
</dbReference>
<keyword evidence="4" id="KW-0233">DNA recombination</keyword>
<dbReference type="Pfam" id="PF00589">
    <property type="entry name" value="Phage_integrase"/>
    <property type="match status" value="1"/>
</dbReference>
<keyword evidence="2" id="KW-0229">DNA integration</keyword>